<feature type="region of interest" description="Disordered" evidence="5">
    <location>
        <begin position="371"/>
        <end position="396"/>
    </location>
</feature>
<feature type="transmembrane region" description="Helical" evidence="6">
    <location>
        <begin position="465"/>
        <end position="491"/>
    </location>
</feature>
<evidence type="ECO:0000313" key="7">
    <source>
        <dbReference type="EMBL" id="POY70213.1"/>
    </source>
</evidence>
<feature type="transmembrane region" description="Helical" evidence="6">
    <location>
        <begin position="305"/>
        <end position="323"/>
    </location>
</feature>
<reference evidence="7 8" key="1">
    <citation type="journal article" date="2018" name="Front. Microbiol.">
        <title>Prospects for Fungal Bioremediation of Acidic Radioactive Waste Sites: Characterization and Genome Sequence of Rhodotorula taiwanensis MD1149.</title>
        <authorList>
            <person name="Tkavc R."/>
            <person name="Matrosova V.Y."/>
            <person name="Grichenko O.E."/>
            <person name="Gostincar C."/>
            <person name="Volpe R.P."/>
            <person name="Klimenkova P."/>
            <person name="Gaidamakova E.K."/>
            <person name="Zhou C.E."/>
            <person name="Stewart B.J."/>
            <person name="Lyman M.G."/>
            <person name="Malfatti S.A."/>
            <person name="Rubinfeld B."/>
            <person name="Courtot M."/>
            <person name="Singh J."/>
            <person name="Dalgard C.L."/>
            <person name="Hamilton T."/>
            <person name="Frey K.G."/>
            <person name="Gunde-Cimerman N."/>
            <person name="Dugan L."/>
            <person name="Daly M.J."/>
        </authorList>
    </citation>
    <scope>NUCLEOTIDE SEQUENCE [LARGE SCALE GENOMIC DNA]</scope>
    <source>
        <strain evidence="7 8">MD1149</strain>
    </source>
</reference>
<feature type="transmembrane region" description="Helical" evidence="6">
    <location>
        <begin position="130"/>
        <end position="151"/>
    </location>
</feature>
<feature type="transmembrane region" description="Helical" evidence="6">
    <location>
        <begin position="343"/>
        <end position="363"/>
    </location>
</feature>
<feature type="transmembrane region" description="Helical" evidence="6">
    <location>
        <begin position="428"/>
        <end position="453"/>
    </location>
</feature>
<dbReference type="GO" id="GO:0016020">
    <property type="term" value="C:membrane"/>
    <property type="evidence" value="ECO:0007669"/>
    <property type="project" value="UniProtKB-SubCell"/>
</dbReference>
<keyword evidence="2 6" id="KW-0812">Transmembrane</keyword>
<feature type="transmembrane region" description="Helical" evidence="6">
    <location>
        <begin position="497"/>
        <end position="517"/>
    </location>
</feature>
<evidence type="ECO:0000256" key="2">
    <source>
        <dbReference type="ARBA" id="ARBA00022692"/>
    </source>
</evidence>
<dbReference type="AlphaFoldDB" id="A0A2S5B0A5"/>
<feature type="transmembrane region" description="Helical" evidence="6">
    <location>
        <begin position="157"/>
        <end position="184"/>
    </location>
</feature>
<dbReference type="Gene3D" id="1.20.1250.20">
    <property type="entry name" value="MFS general substrate transporter like domains"/>
    <property type="match status" value="1"/>
</dbReference>
<dbReference type="InterPro" id="IPR036259">
    <property type="entry name" value="MFS_trans_sf"/>
</dbReference>
<dbReference type="OrthoDB" id="3026777at2759"/>
<dbReference type="EMBL" id="PJQD01000140">
    <property type="protein sequence ID" value="POY70213.1"/>
    <property type="molecule type" value="Genomic_DNA"/>
</dbReference>
<evidence type="ECO:0000256" key="4">
    <source>
        <dbReference type="ARBA" id="ARBA00023136"/>
    </source>
</evidence>
<proteinExistence type="predicted"/>
<gene>
    <name evidence="7" type="ORF">BMF94_6796</name>
</gene>
<keyword evidence="3 6" id="KW-1133">Transmembrane helix</keyword>
<evidence type="ECO:0000313" key="8">
    <source>
        <dbReference type="Proteomes" id="UP000237144"/>
    </source>
</evidence>
<feature type="transmembrane region" description="Helical" evidence="6">
    <location>
        <begin position="33"/>
        <end position="51"/>
    </location>
</feature>
<evidence type="ECO:0000256" key="5">
    <source>
        <dbReference type="SAM" id="MobiDB-lite"/>
    </source>
</evidence>
<evidence type="ECO:0000256" key="6">
    <source>
        <dbReference type="SAM" id="Phobius"/>
    </source>
</evidence>
<dbReference type="Pfam" id="PF07690">
    <property type="entry name" value="MFS_1"/>
    <property type="match status" value="1"/>
</dbReference>
<feature type="region of interest" description="Disordered" evidence="5">
    <location>
        <begin position="1"/>
        <end position="25"/>
    </location>
</feature>
<sequence>MAGTETTPLLHADGEGQQSTTVQESRRGVRRTAALVIIPYFLFSVLAGASATVEIEAIGQIACRLVVAVPVPSASDKERLEWEAMCRVAPDVLARTSSVVTEILLIAGVLSAMTAAWWGGISDRKGRRIILGITSAVDIVTNIVMVLVLAYPAKFGYGWLLGSAVVAGLGGGQLASTAIGATYLSDLATPETKTQILSLYEAANWGGLALGPLLGPYLMQVRGLGVTAPYVGLLLSRLAFIAMLPFLRETLPAKRVDLFETSGPDEVPDKPSSFFASFFAAPLALLRPLSVLVPDKVNGRRDYRLPLIAASYGLFMIVPGLGPVKILFARGQFGWGPLETGRFITFTGILKLVVLVGVVPLAARLLRKADTPTNEPEETMEDIEVPVSSSRQPTGSRSSVWDLALAKTSISLALIGYLAMLLPARNRLMPFLVGSGFTAFAAAAPPAILSLALAFSPAEDSGKVLASLSAIATVSVTAIGPSLFGAVYVAVLRWWPQFVFLLAAMWVASSLIPLFAIRLRRPGAAPLPSAL</sequence>
<evidence type="ECO:0000256" key="3">
    <source>
        <dbReference type="ARBA" id="ARBA00022989"/>
    </source>
</evidence>
<keyword evidence="4 6" id="KW-0472">Membrane</keyword>
<protein>
    <recommendedName>
        <fullName evidence="9">Major facilitator superfamily (MFS) profile domain-containing protein</fullName>
    </recommendedName>
</protein>
<feature type="transmembrane region" description="Helical" evidence="6">
    <location>
        <begin position="228"/>
        <end position="247"/>
    </location>
</feature>
<accession>A0A2S5B0A5</accession>
<dbReference type="InterPro" id="IPR011701">
    <property type="entry name" value="MFS"/>
</dbReference>
<comment type="subcellular location">
    <subcellularLocation>
        <location evidence="1">Membrane</location>
        <topology evidence="1">Multi-pass membrane protein</topology>
    </subcellularLocation>
</comment>
<dbReference type="PANTHER" id="PTHR23507:SF1">
    <property type="entry name" value="FI18259P1-RELATED"/>
    <property type="match status" value="1"/>
</dbReference>
<evidence type="ECO:0008006" key="9">
    <source>
        <dbReference type="Google" id="ProtNLM"/>
    </source>
</evidence>
<feature type="transmembrane region" description="Helical" evidence="6">
    <location>
        <begin position="99"/>
        <end position="118"/>
    </location>
</feature>
<name>A0A2S5B0A5_9BASI</name>
<organism evidence="7 8">
    <name type="scientific">Rhodotorula taiwanensis</name>
    <dbReference type="NCBI Taxonomy" id="741276"/>
    <lineage>
        <taxon>Eukaryota</taxon>
        <taxon>Fungi</taxon>
        <taxon>Dikarya</taxon>
        <taxon>Basidiomycota</taxon>
        <taxon>Pucciniomycotina</taxon>
        <taxon>Microbotryomycetes</taxon>
        <taxon>Sporidiobolales</taxon>
        <taxon>Sporidiobolaceae</taxon>
        <taxon>Rhodotorula</taxon>
    </lineage>
</organism>
<dbReference type="PANTHER" id="PTHR23507">
    <property type="entry name" value="ZGC:174356"/>
    <property type="match status" value="1"/>
</dbReference>
<comment type="caution">
    <text evidence="7">The sequence shown here is derived from an EMBL/GenBank/DDBJ whole genome shotgun (WGS) entry which is preliminary data.</text>
</comment>
<evidence type="ECO:0000256" key="1">
    <source>
        <dbReference type="ARBA" id="ARBA00004141"/>
    </source>
</evidence>
<dbReference type="Proteomes" id="UP000237144">
    <property type="component" value="Unassembled WGS sequence"/>
</dbReference>
<dbReference type="SUPFAM" id="SSF103473">
    <property type="entry name" value="MFS general substrate transporter"/>
    <property type="match status" value="1"/>
</dbReference>
<dbReference type="GO" id="GO:0022857">
    <property type="term" value="F:transmembrane transporter activity"/>
    <property type="evidence" value="ECO:0007669"/>
    <property type="project" value="InterPro"/>
</dbReference>
<feature type="compositionally biased region" description="Acidic residues" evidence="5">
    <location>
        <begin position="375"/>
        <end position="384"/>
    </location>
</feature>
<keyword evidence="8" id="KW-1185">Reference proteome</keyword>